<evidence type="ECO:0000313" key="3">
    <source>
        <dbReference type="EMBL" id="KGA35355.1"/>
    </source>
</evidence>
<gene>
    <name evidence="3" type="ORF">KU74_02470</name>
</gene>
<proteinExistence type="predicted"/>
<reference evidence="3 4" key="1">
    <citation type="submission" date="2014-08" db="EMBL/GenBank/DDBJ databases">
        <title>Genome sequences of NCPPB Pectobacterium isolates.</title>
        <authorList>
            <person name="Glover R.H."/>
            <person name="Sapp M."/>
            <person name="Elphinstone J."/>
        </authorList>
    </citation>
    <scope>NUCLEOTIDE SEQUENCE [LARGE SCALE GENOMIC DNA]</scope>
    <source>
        <strain evidence="3 4">LMG 21372</strain>
    </source>
</reference>
<comment type="caution">
    <text evidence="3">The sequence shown here is derived from an EMBL/GenBank/DDBJ whole genome shotgun (WGS) entry which is preliminary data.</text>
</comment>
<evidence type="ECO:0000256" key="1">
    <source>
        <dbReference type="SAM" id="MobiDB-lite"/>
    </source>
</evidence>
<dbReference type="RefSeq" id="WP_039311937.1">
    <property type="nucleotide sequence ID" value="NZ_JQOD01000001.1"/>
</dbReference>
<feature type="chain" id="PRO_5005632667" evidence="2">
    <location>
        <begin position="20"/>
        <end position="79"/>
    </location>
</feature>
<protein>
    <submittedName>
        <fullName evidence="3">Uncharacterized protein</fullName>
    </submittedName>
</protein>
<keyword evidence="2" id="KW-0732">Signal</keyword>
<dbReference type="EMBL" id="JQOD01000001">
    <property type="protein sequence ID" value="KGA35355.1"/>
    <property type="molecule type" value="Genomic_DNA"/>
</dbReference>
<feature type="region of interest" description="Disordered" evidence="1">
    <location>
        <begin position="27"/>
        <end position="46"/>
    </location>
</feature>
<sequence>MKKGLSVLFLSLVATQASAFQAKMAQSTESGLNKSDEPKRTFSSFTPMGLETIHPGQCDATSINGCGCPFCTQLRLIGR</sequence>
<evidence type="ECO:0000256" key="2">
    <source>
        <dbReference type="SAM" id="SignalP"/>
    </source>
</evidence>
<dbReference type="Proteomes" id="UP000029435">
    <property type="component" value="Unassembled WGS sequence"/>
</dbReference>
<feature type="signal peptide" evidence="2">
    <location>
        <begin position="1"/>
        <end position="19"/>
    </location>
</feature>
<dbReference type="AlphaFoldDB" id="A0A0M2F4V3"/>
<dbReference type="OrthoDB" id="6547554at2"/>
<name>A0A0M2F4V3_9GAMM</name>
<evidence type="ECO:0000313" key="4">
    <source>
        <dbReference type="Proteomes" id="UP000029435"/>
    </source>
</evidence>
<organism evidence="3 4">
    <name type="scientific">Pectobacterium brasiliense</name>
    <dbReference type="NCBI Taxonomy" id="180957"/>
    <lineage>
        <taxon>Bacteria</taxon>
        <taxon>Pseudomonadati</taxon>
        <taxon>Pseudomonadota</taxon>
        <taxon>Gammaproteobacteria</taxon>
        <taxon>Enterobacterales</taxon>
        <taxon>Pectobacteriaceae</taxon>
        <taxon>Pectobacterium</taxon>
    </lineage>
</organism>
<accession>A0A0M2F4V3</accession>